<keyword evidence="2" id="KW-0808">Transferase</keyword>
<keyword evidence="5" id="KW-1185">Reference proteome</keyword>
<gene>
    <name evidence="4" type="ORF">O6P43_026339</name>
</gene>
<dbReference type="Proteomes" id="UP001163823">
    <property type="component" value="Chromosome 11"/>
</dbReference>
<evidence type="ECO:0000256" key="2">
    <source>
        <dbReference type="ARBA" id="ARBA00022679"/>
    </source>
</evidence>
<reference evidence="4" key="1">
    <citation type="journal article" date="2023" name="Science">
        <title>Elucidation of the pathway for biosynthesis of saponin adjuvants from the soapbark tree.</title>
        <authorList>
            <person name="Reed J."/>
            <person name="Orme A."/>
            <person name="El-Demerdash A."/>
            <person name="Owen C."/>
            <person name="Martin L.B.B."/>
            <person name="Misra R.C."/>
            <person name="Kikuchi S."/>
            <person name="Rejzek M."/>
            <person name="Martin A.C."/>
            <person name="Harkess A."/>
            <person name="Leebens-Mack J."/>
            <person name="Louveau T."/>
            <person name="Stephenson M.J."/>
            <person name="Osbourn A."/>
        </authorList>
    </citation>
    <scope>NUCLEOTIDE SEQUENCE</scope>
    <source>
        <strain evidence="4">S10</strain>
    </source>
</reference>
<organism evidence="4 5">
    <name type="scientific">Quillaja saponaria</name>
    <name type="common">Soap bark tree</name>
    <dbReference type="NCBI Taxonomy" id="32244"/>
    <lineage>
        <taxon>Eukaryota</taxon>
        <taxon>Viridiplantae</taxon>
        <taxon>Streptophyta</taxon>
        <taxon>Embryophyta</taxon>
        <taxon>Tracheophyta</taxon>
        <taxon>Spermatophyta</taxon>
        <taxon>Magnoliopsida</taxon>
        <taxon>eudicotyledons</taxon>
        <taxon>Gunneridae</taxon>
        <taxon>Pentapetalae</taxon>
        <taxon>rosids</taxon>
        <taxon>fabids</taxon>
        <taxon>Fabales</taxon>
        <taxon>Quillajaceae</taxon>
        <taxon>Quillaja</taxon>
    </lineage>
</organism>
<dbReference type="InterPro" id="IPR023213">
    <property type="entry name" value="CAT-like_dom_sf"/>
</dbReference>
<dbReference type="Gene3D" id="3.30.559.10">
    <property type="entry name" value="Chloramphenicol acetyltransferase-like domain"/>
    <property type="match status" value="2"/>
</dbReference>
<evidence type="ECO:0000313" key="5">
    <source>
        <dbReference type="Proteomes" id="UP001163823"/>
    </source>
</evidence>
<sequence>MTMFPIFQFDPNFFKLHWQQLSQASILLPVGFKTTTLSFATDDGAFFIEAKIDTKLSDFLAQSNLAVVIMDKLVPVATDAKYNGAMLIIQFTSFGCGGSAIVPELVPTSPEVVPQSLPSSSENFVPPQDKKFVTKRFVFSASKIKELKDRVIHKIRKEEDNMFPSRVDVVLALIWKCALASALVSKSTSFRKSLMLQAVNLRTRTDPPLPESSMGNLVILFPMAVEKESDLELHELVSKLLTVKVRANKMKKKYQGHDDPQQVIDAMGSDSMNEMFQVRKNLKDFSAFVATSCVNSPFYEIDFGWGKPAWVTSRPKTFVANSIYLFDTKQVGEVEVLMNMLTEEEISALERNQELLQFALVNPAII</sequence>
<keyword evidence="3" id="KW-0012">Acyltransferase</keyword>
<dbReference type="PANTHER" id="PTHR31623:SF17">
    <property type="entry name" value="F21J9.9"/>
    <property type="match status" value="1"/>
</dbReference>
<dbReference type="Pfam" id="PF02458">
    <property type="entry name" value="Transferase"/>
    <property type="match status" value="2"/>
</dbReference>
<evidence type="ECO:0000313" key="4">
    <source>
        <dbReference type="EMBL" id="KAJ7950103.1"/>
    </source>
</evidence>
<dbReference type="KEGG" id="qsa:O6P43_026339"/>
<comment type="similarity">
    <text evidence="1">Belongs to the plant acyltransferase family.</text>
</comment>
<evidence type="ECO:0000256" key="1">
    <source>
        <dbReference type="ARBA" id="ARBA00009861"/>
    </source>
</evidence>
<dbReference type="GO" id="GO:0016746">
    <property type="term" value="F:acyltransferase activity"/>
    <property type="evidence" value="ECO:0007669"/>
    <property type="project" value="UniProtKB-KW"/>
</dbReference>
<dbReference type="PANTHER" id="PTHR31623">
    <property type="entry name" value="F21J9.9"/>
    <property type="match status" value="1"/>
</dbReference>
<accession>A0AAD7L234</accession>
<evidence type="ECO:0000256" key="3">
    <source>
        <dbReference type="ARBA" id="ARBA00023315"/>
    </source>
</evidence>
<dbReference type="AlphaFoldDB" id="A0AAD7L234"/>
<comment type="caution">
    <text evidence="4">The sequence shown here is derived from an EMBL/GenBank/DDBJ whole genome shotgun (WGS) entry which is preliminary data.</text>
</comment>
<dbReference type="EMBL" id="JARAOO010000011">
    <property type="protein sequence ID" value="KAJ7950103.1"/>
    <property type="molecule type" value="Genomic_DNA"/>
</dbReference>
<proteinExistence type="inferred from homology"/>
<protein>
    <submittedName>
        <fullName evidence="4">Vinorine synthase-like</fullName>
    </submittedName>
</protein>
<name>A0AAD7L234_QUISA</name>